<dbReference type="Proteomes" id="UP001162992">
    <property type="component" value="Chromosome 6"/>
</dbReference>
<sequence length="320" mass="34145">MTTNSSTVSKALTAIVAKRLEEKVCIITGGASGLGEAAAHLFAAHGAHVVIADVQDAKGQAVAAALPPPGLHHYIHCDVSQEADVAADVDLAILTFGRLDVMFNNAAIVTVAVPILGLDMETWDRVQAVNVRGVTLGMKHAARVMVPAGRGSIINTTSVAATLASEMGGCSYTASKHAVLGLTKAGAVELGKYGIRVNSVAPYTMLTPMAMEGARRLNLREEDMIAMLEPTTVLKGRFLQPEDVAQATLFLATDDAGYINGHNLAVDGGITVKRNDNILAMVEVEEDWCLKHIRSELDMLQFDLPQYYQFRLNGVKVIVR</sequence>
<dbReference type="EMBL" id="CM055097">
    <property type="protein sequence ID" value="KAJ7552983.1"/>
    <property type="molecule type" value="Genomic_DNA"/>
</dbReference>
<keyword evidence="2" id="KW-1185">Reference proteome</keyword>
<organism evidence="1 2">
    <name type="scientific">Diphasiastrum complanatum</name>
    <name type="common">Issler's clubmoss</name>
    <name type="synonym">Lycopodium complanatum</name>
    <dbReference type="NCBI Taxonomy" id="34168"/>
    <lineage>
        <taxon>Eukaryota</taxon>
        <taxon>Viridiplantae</taxon>
        <taxon>Streptophyta</taxon>
        <taxon>Embryophyta</taxon>
        <taxon>Tracheophyta</taxon>
        <taxon>Lycopodiopsida</taxon>
        <taxon>Lycopodiales</taxon>
        <taxon>Lycopodiaceae</taxon>
        <taxon>Lycopodioideae</taxon>
        <taxon>Diphasiastrum</taxon>
    </lineage>
</organism>
<evidence type="ECO:0000313" key="2">
    <source>
        <dbReference type="Proteomes" id="UP001162992"/>
    </source>
</evidence>
<reference evidence="2" key="1">
    <citation type="journal article" date="2024" name="Proc. Natl. Acad. Sci. U.S.A.">
        <title>Extraordinary preservation of gene collinearity over three hundred million years revealed in homosporous lycophytes.</title>
        <authorList>
            <person name="Li C."/>
            <person name="Wickell D."/>
            <person name="Kuo L.Y."/>
            <person name="Chen X."/>
            <person name="Nie B."/>
            <person name="Liao X."/>
            <person name="Peng D."/>
            <person name="Ji J."/>
            <person name="Jenkins J."/>
            <person name="Williams M."/>
            <person name="Shu S."/>
            <person name="Plott C."/>
            <person name="Barry K."/>
            <person name="Rajasekar S."/>
            <person name="Grimwood J."/>
            <person name="Han X."/>
            <person name="Sun S."/>
            <person name="Hou Z."/>
            <person name="He W."/>
            <person name="Dai G."/>
            <person name="Sun C."/>
            <person name="Schmutz J."/>
            <person name="Leebens-Mack J.H."/>
            <person name="Li F.W."/>
            <person name="Wang L."/>
        </authorList>
    </citation>
    <scope>NUCLEOTIDE SEQUENCE [LARGE SCALE GENOMIC DNA]</scope>
    <source>
        <strain evidence="2">cv. PW_Plant_1</strain>
    </source>
</reference>
<protein>
    <submittedName>
        <fullName evidence="1">Uncharacterized protein</fullName>
    </submittedName>
</protein>
<comment type="caution">
    <text evidence="1">The sequence shown here is derived from an EMBL/GenBank/DDBJ whole genome shotgun (WGS) entry which is preliminary data.</text>
</comment>
<evidence type="ECO:0000313" key="1">
    <source>
        <dbReference type="EMBL" id="KAJ7552983.1"/>
    </source>
</evidence>
<name>A0ACC2DFL7_DIPCM</name>
<gene>
    <name evidence="1" type="ORF">O6H91_06G079700</name>
</gene>
<accession>A0ACC2DFL7</accession>
<proteinExistence type="predicted"/>